<keyword evidence="3" id="KW-1185">Reference proteome</keyword>
<protein>
    <recommendedName>
        <fullName evidence="4">DUF4352 domain-containing protein</fullName>
    </recommendedName>
</protein>
<proteinExistence type="predicted"/>
<keyword evidence="1" id="KW-1133">Transmembrane helix</keyword>
<organism evidence="2 3">
    <name type="scientific">Cryptosporangium japonicum</name>
    <dbReference type="NCBI Taxonomy" id="80872"/>
    <lineage>
        <taxon>Bacteria</taxon>
        <taxon>Bacillati</taxon>
        <taxon>Actinomycetota</taxon>
        <taxon>Actinomycetes</taxon>
        <taxon>Cryptosporangiales</taxon>
        <taxon>Cryptosporangiaceae</taxon>
        <taxon>Cryptosporangium</taxon>
    </lineage>
</organism>
<dbReference type="Proteomes" id="UP001500967">
    <property type="component" value="Unassembled WGS sequence"/>
</dbReference>
<evidence type="ECO:0000313" key="2">
    <source>
        <dbReference type="EMBL" id="GAA0233187.1"/>
    </source>
</evidence>
<evidence type="ECO:0008006" key="4">
    <source>
        <dbReference type="Google" id="ProtNLM"/>
    </source>
</evidence>
<keyword evidence="1" id="KW-0472">Membrane</keyword>
<feature type="transmembrane region" description="Helical" evidence="1">
    <location>
        <begin position="7"/>
        <end position="31"/>
    </location>
</feature>
<evidence type="ECO:0000256" key="1">
    <source>
        <dbReference type="SAM" id="Phobius"/>
    </source>
</evidence>
<dbReference type="RefSeq" id="WP_344648291.1">
    <property type="nucleotide sequence ID" value="NZ_BAAAGX010000007.1"/>
</dbReference>
<sequence length="156" mass="16446">MDRNRVIVIAVVLVVGLFAIWAITTGAIRFFGSDDENPTTTPSRGSAQPTVGSTAPAVDGDLQFRLVGVRSAGPRELTVTVAVTNRTSAFVSFYGESQQVVSTESRTAHGAVSLTSLEPKESTNVTLRFALPEKFTAAELDLHAAPASAGTRIRLG</sequence>
<accession>A0ABP3DKK0</accession>
<evidence type="ECO:0000313" key="3">
    <source>
        <dbReference type="Proteomes" id="UP001500967"/>
    </source>
</evidence>
<dbReference type="EMBL" id="BAAAGX010000007">
    <property type="protein sequence ID" value="GAA0233187.1"/>
    <property type="molecule type" value="Genomic_DNA"/>
</dbReference>
<comment type="caution">
    <text evidence="2">The sequence shown here is derived from an EMBL/GenBank/DDBJ whole genome shotgun (WGS) entry which is preliminary data.</text>
</comment>
<gene>
    <name evidence="2" type="ORF">GCM10009539_18150</name>
</gene>
<reference evidence="3" key="1">
    <citation type="journal article" date="2019" name="Int. J. Syst. Evol. Microbiol.">
        <title>The Global Catalogue of Microorganisms (GCM) 10K type strain sequencing project: providing services to taxonomists for standard genome sequencing and annotation.</title>
        <authorList>
            <consortium name="The Broad Institute Genomics Platform"/>
            <consortium name="The Broad Institute Genome Sequencing Center for Infectious Disease"/>
            <person name="Wu L."/>
            <person name="Ma J."/>
        </authorList>
    </citation>
    <scope>NUCLEOTIDE SEQUENCE [LARGE SCALE GENOMIC DNA]</scope>
    <source>
        <strain evidence="3">JCM 10425</strain>
    </source>
</reference>
<name>A0ABP3DKK0_9ACTN</name>
<keyword evidence="1" id="KW-0812">Transmembrane</keyword>